<dbReference type="InterPro" id="IPR009091">
    <property type="entry name" value="RCC1/BLIP-II"/>
</dbReference>
<sequence>MASLLNAAQTVHNDSMCLPIEAYEWQRRAHLQRLEEFRNMLELRPIESVELYEECILDSIRFGWDDEAFKCAELLANVIKKSSRYKKLALAWRLKSRHDMCMLLLTRYLDDFFCDFPICAAFFDRNRLLRFRYTMWDQGDVYVFGDNRNRLLGVKQEFIPKESPMKLKLPTEMAALGSSQFHTIFQGINGELFGCGAARNFMINPKNDNEIFEEPTKIDLKFEPTDPVKMFYVADQGTLIITDKYIYLIGRKIDTKKTGKKWTSAFPEKWFAHVGKGNQMSKNLMRFTIDSSAHSCANHQQHRDQMPINGSYITKDNYAIVDFKGKPIRVHINEKNAYYQFENDTKNHIINYVLIGTEMKMGQGPDVIHPNGLCVTLDAGQTLMMGRLRWAKKSNCTDEDDVKQYTLLAYMDECHGSYFMERFVATPGSEGYIYQVGRSEKRPFYTMKPACREAARLRMYRTYKETKENYVKEREDNFKYANVMRLMDIIDQKIQPDWFETPITYDSKHVHIIGFMAFALTERTRLLKCHKKCPKVCWRHPWSRETTPNREPFREVVPVPRLMDSDSDRFSSTTCLPPKERMDERMKELMNYYDDHMSRFTPIWHSSDTRTLCETVKMINELEIDWFREQNESPQVTPLGRKLLYKCLKNHMTNIKMLVQFLDDNQKVFTSEDNEAHIRSLYNLACVALTWVVEYVVRGTQKGWDEPKQTRIETHFKTRNPRTILERKIASGLIDEGEVPMDVNIRYFYAAGSWDDTDAHLDIHTNKVLLSMLNPKLVDYVKKNELSLNMILYSFTNTTWAIALEYSMTVFFFLQHYKESPVTVNENEVPHAELEKLGFKLELKKHAADSPDRIFDATWHYATLKCINDRKDEEIIAPIGMFGNKDIWILKCRDGVVKVHRYLIQVFSRHPLLTKPANKNKIEMNEKADVVVAAFRMLPDINTVERYDWNKQIAICRFFCKYMFDEALDDALAALVLLMKEEDSEHIRTLIADFPIIMERHIGVLRPTIILLWKDDFLPEPKTIHMARIIEYWPGKQYVGERLSKTYLDSTFVRLLRTDEQWKRDFFTHPDDVLHPDLCQMLKEDMFTKTTFDYSAPADCDET</sequence>
<evidence type="ECO:0000256" key="1">
    <source>
        <dbReference type="PROSITE-ProRule" id="PRU00235"/>
    </source>
</evidence>
<reference evidence="2" key="2">
    <citation type="submission" date="2022-06" db="UniProtKB">
        <authorList>
            <consortium name="EnsemblMetazoa"/>
        </authorList>
    </citation>
    <scope>IDENTIFICATION</scope>
    <source>
        <strain evidence="2">DF5081</strain>
    </source>
</reference>
<dbReference type="InterPro" id="IPR000408">
    <property type="entry name" value="Reg_chr_condens"/>
</dbReference>
<protein>
    <submittedName>
        <fullName evidence="2">Uncharacterized protein</fullName>
    </submittedName>
</protein>
<dbReference type="SUPFAM" id="SSF50985">
    <property type="entry name" value="RCC1/BLIP-II"/>
    <property type="match status" value="1"/>
</dbReference>
<dbReference type="PROSITE" id="PS50012">
    <property type="entry name" value="RCC1_3"/>
    <property type="match status" value="1"/>
</dbReference>
<organism evidence="2 3">
    <name type="scientific">Caenorhabditis japonica</name>
    <dbReference type="NCBI Taxonomy" id="281687"/>
    <lineage>
        <taxon>Eukaryota</taxon>
        <taxon>Metazoa</taxon>
        <taxon>Ecdysozoa</taxon>
        <taxon>Nematoda</taxon>
        <taxon>Chromadorea</taxon>
        <taxon>Rhabditida</taxon>
        <taxon>Rhabditina</taxon>
        <taxon>Rhabditomorpha</taxon>
        <taxon>Rhabditoidea</taxon>
        <taxon>Rhabditidae</taxon>
        <taxon>Peloderinae</taxon>
        <taxon>Caenorhabditis</taxon>
    </lineage>
</organism>
<dbReference type="EnsemblMetazoa" id="CJA28110.1">
    <property type="protein sequence ID" value="CJA28110.1"/>
    <property type="gene ID" value="WBGene00183684"/>
</dbReference>
<proteinExistence type="predicted"/>
<dbReference type="Gene3D" id="2.130.10.30">
    <property type="entry name" value="Regulator of chromosome condensation 1/beta-lactamase-inhibitor protein II"/>
    <property type="match status" value="1"/>
</dbReference>
<dbReference type="Proteomes" id="UP000005237">
    <property type="component" value="Unassembled WGS sequence"/>
</dbReference>
<dbReference type="AlphaFoldDB" id="A0A8R1I9H5"/>
<evidence type="ECO:0000313" key="2">
    <source>
        <dbReference type="EnsemblMetazoa" id="CJA28110.1"/>
    </source>
</evidence>
<feature type="repeat" description="RCC1" evidence="1">
    <location>
        <begin position="139"/>
        <end position="189"/>
    </location>
</feature>
<evidence type="ECO:0000313" key="3">
    <source>
        <dbReference type="Proteomes" id="UP000005237"/>
    </source>
</evidence>
<name>A0A8R1I9H5_CAEJA</name>
<keyword evidence="3" id="KW-1185">Reference proteome</keyword>
<reference evidence="3" key="1">
    <citation type="submission" date="2010-08" db="EMBL/GenBank/DDBJ databases">
        <authorList>
            <consortium name="Caenorhabditis japonica Sequencing Consortium"/>
            <person name="Wilson R.K."/>
        </authorList>
    </citation>
    <scope>NUCLEOTIDE SEQUENCE [LARGE SCALE GENOMIC DNA]</scope>
    <source>
        <strain evidence="3">DF5081</strain>
    </source>
</reference>
<accession>A0A8R1I9H5</accession>